<dbReference type="EMBL" id="CALTRL010001621">
    <property type="protein sequence ID" value="CAH7673146.1"/>
    <property type="molecule type" value="Genomic_DNA"/>
</dbReference>
<reference evidence="1" key="1">
    <citation type="submission" date="2022-06" db="EMBL/GenBank/DDBJ databases">
        <authorList>
            <consortium name="SYNGENTA / RWTH Aachen University"/>
        </authorList>
    </citation>
    <scope>NUCLEOTIDE SEQUENCE</scope>
</reference>
<evidence type="ECO:0000313" key="2">
    <source>
        <dbReference type="Proteomes" id="UP001153365"/>
    </source>
</evidence>
<keyword evidence="2" id="KW-1185">Reference proteome</keyword>
<organism evidence="1 2">
    <name type="scientific">Phakopsora pachyrhizi</name>
    <name type="common">Asian soybean rust disease fungus</name>
    <dbReference type="NCBI Taxonomy" id="170000"/>
    <lineage>
        <taxon>Eukaryota</taxon>
        <taxon>Fungi</taxon>
        <taxon>Dikarya</taxon>
        <taxon>Basidiomycota</taxon>
        <taxon>Pucciniomycotina</taxon>
        <taxon>Pucciniomycetes</taxon>
        <taxon>Pucciniales</taxon>
        <taxon>Phakopsoraceae</taxon>
        <taxon>Phakopsora</taxon>
    </lineage>
</organism>
<gene>
    <name evidence="1" type="ORF">PPACK8108_LOCUS8017</name>
</gene>
<dbReference type="Proteomes" id="UP001153365">
    <property type="component" value="Unassembled WGS sequence"/>
</dbReference>
<proteinExistence type="predicted"/>
<dbReference type="AlphaFoldDB" id="A0AAV0AWR7"/>
<sequence length="118" mass="13658">MSQYIGYNNPYYGDIYQFGNQTPSIFMGQPDYFTRHAEGSGSIVHNNEDFSASLTILLDMQKPPHGYQIIYPNYQINFDIHPLRSTPQSSICKKWKNCSIKCKERKSQEFGQRPQLGI</sequence>
<evidence type="ECO:0000313" key="1">
    <source>
        <dbReference type="EMBL" id="CAH7673146.1"/>
    </source>
</evidence>
<protein>
    <submittedName>
        <fullName evidence="1">Uncharacterized protein</fullName>
    </submittedName>
</protein>
<name>A0AAV0AWR7_PHAPC</name>
<comment type="caution">
    <text evidence="1">The sequence shown here is derived from an EMBL/GenBank/DDBJ whole genome shotgun (WGS) entry which is preliminary data.</text>
</comment>
<accession>A0AAV0AWR7</accession>